<name>A0A1B8R6M5_RHILT</name>
<proteinExistence type="predicted"/>
<reference evidence="1" key="2">
    <citation type="journal article" date="2016" name="Front. Microbiol.">
        <title>The Regulatory Protein RosR Affects Rhizobium leguminosarum bv. trifolii Protein Profiles, Cell Surface Properties, and Symbiosis with Clover.</title>
        <authorList>
            <person name="Rachwal K."/>
            <person name="Boguszewska A."/>
            <person name="Kopcinska J."/>
            <person name="Karas M."/>
            <person name="Tchorzewski M."/>
            <person name="Janczarek M."/>
        </authorList>
    </citation>
    <scope>NUCLEOTIDE SEQUENCE</scope>
    <source>
        <strain evidence="1">Rt24.2</strain>
    </source>
</reference>
<reference evidence="1" key="1">
    <citation type="journal article" date="2015" name="BMC Genomics">
        <title>Transcriptome profiling of a Rhizobium leguminosarum bv. trifolii rosR mutant reveals the role of the transcriptional regulator RosR in motility, synthesis of cell-surface components, and other cellular processes.</title>
        <authorList>
            <person name="Rachwal K."/>
            <person name="Matczynska E."/>
            <person name="Janczarek M."/>
        </authorList>
    </citation>
    <scope>NUCLEOTIDE SEQUENCE</scope>
    <source>
        <strain evidence="1">Rt24.2</strain>
    </source>
</reference>
<dbReference type="AlphaFoldDB" id="A0A1B8R6M5"/>
<sequence length="171" mass="19511">MATGAEKRKLEQIRLSMETVGRDWWAEADGEATRLMARDPVDDESRPIATFAADAPAPFLTFAVASADFLGLTLDLLDRCSCAYRELAGRRQKQSKNFATECAMKCKSDQAFRQYLIECHDLRDTTDAERIKTRIRSILDIQSMADLNTDEAAAARWKKLRADFEQWRRGR</sequence>
<organism evidence="1">
    <name type="scientific">Rhizobium leguminosarum bv. trifolii</name>
    <dbReference type="NCBI Taxonomy" id="386"/>
    <lineage>
        <taxon>Bacteria</taxon>
        <taxon>Pseudomonadati</taxon>
        <taxon>Pseudomonadota</taxon>
        <taxon>Alphaproteobacteria</taxon>
        <taxon>Hyphomicrobiales</taxon>
        <taxon>Rhizobiaceae</taxon>
        <taxon>Rhizobium/Agrobacterium group</taxon>
        <taxon>Rhizobium</taxon>
    </lineage>
</organism>
<evidence type="ECO:0000313" key="1">
    <source>
        <dbReference type="EMBL" id="AOO92657.1"/>
    </source>
</evidence>
<dbReference type="EMBL" id="KX490293">
    <property type="protein sequence ID" value="AOO92657.1"/>
    <property type="molecule type" value="Genomic_DNA"/>
</dbReference>
<protein>
    <submittedName>
        <fullName evidence="1">Uncharacterized protein</fullName>
    </submittedName>
</protein>
<accession>A0A1B8R6M5</accession>